<dbReference type="OrthoDB" id="10416652at2759"/>
<accession>F4R6J4</accession>
<dbReference type="EMBL" id="GL883091">
    <property type="protein sequence ID" value="EGG11892.1"/>
    <property type="molecule type" value="Genomic_DNA"/>
</dbReference>
<dbReference type="GeneID" id="18921427"/>
<dbReference type="HOGENOM" id="CLU_1267141_0_0_1"/>
<dbReference type="Proteomes" id="UP000001072">
    <property type="component" value="Unassembled WGS sequence"/>
</dbReference>
<reference evidence="3" key="1">
    <citation type="journal article" date="2011" name="Proc. Natl. Acad. Sci. U.S.A.">
        <title>Obligate biotrophy features unraveled by the genomic analysis of rust fungi.</title>
        <authorList>
            <person name="Duplessis S."/>
            <person name="Cuomo C.A."/>
            <person name="Lin Y.-C."/>
            <person name="Aerts A."/>
            <person name="Tisserant E."/>
            <person name="Veneault-Fourrey C."/>
            <person name="Joly D.L."/>
            <person name="Hacquard S."/>
            <person name="Amselem J."/>
            <person name="Cantarel B.L."/>
            <person name="Chiu R."/>
            <person name="Coutinho P.M."/>
            <person name="Feau N."/>
            <person name="Field M."/>
            <person name="Frey P."/>
            <person name="Gelhaye E."/>
            <person name="Goldberg J."/>
            <person name="Grabherr M.G."/>
            <person name="Kodira C.D."/>
            <person name="Kohler A."/>
            <person name="Kuees U."/>
            <person name="Lindquist E.A."/>
            <person name="Lucas S.M."/>
            <person name="Mago R."/>
            <person name="Mauceli E."/>
            <person name="Morin E."/>
            <person name="Murat C."/>
            <person name="Pangilinan J.L."/>
            <person name="Park R."/>
            <person name="Pearson M."/>
            <person name="Quesneville H."/>
            <person name="Rouhier N."/>
            <person name="Sakthikumar S."/>
            <person name="Salamov A.A."/>
            <person name="Schmutz J."/>
            <person name="Selles B."/>
            <person name="Shapiro H."/>
            <person name="Tanguay P."/>
            <person name="Tuskan G.A."/>
            <person name="Henrissat B."/>
            <person name="Van de Peer Y."/>
            <person name="Rouze P."/>
            <person name="Ellis J.G."/>
            <person name="Dodds P.N."/>
            <person name="Schein J.E."/>
            <person name="Zhong S."/>
            <person name="Hamelin R.C."/>
            <person name="Grigoriev I.V."/>
            <person name="Szabo L.J."/>
            <person name="Martin F."/>
        </authorList>
    </citation>
    <scope>NUCLEOTIDE SEQUENCE [LARGE SCALE GENOMIC DNA]</scope>
    <source>
        <strain evidence="3">98AG31 / pathotype 3-4-7</strain>
    </source>
</reference>
<keyword evidence="3" id="KW-1185">Reference proteome</keyword>
<sequence length="218" mass="24782">MLLQNSPRNELISSLVERLGVPKDSTFIFRTSSMDRAEGDYSKAEITKINKGTVVVVDEKNLLLVLAVQCNEFKEMSTKERERFSMGISTPFLHAKARLTNNLHKSIQLFILAMIWWGLLGCCGWRAGSDPGKKIGPYALKDFLPRKEKEIEADRKRMADFSKVKSYEDQFDTKFKKFAAAKAKREKRMKASTSKGAEKDVPHKRTGKAKNKSSRKSD</sequence>
<feature type="region of interest" description="Disordered" evidence="1">
    <location>
        <begin position="185"/>
        <end position="218"/>
    </location>
</feature>
<feature type="compositionally biased region" description="Basic residues" evidence="1">
    <location>
        <begin position="204"/>
        <end position="218"/>
    </location>
</feature>
<evidence type="ECO:0000313" key="2">
    <source>
        <dbReference type="EMBL" id="EGG11892.1"/>
    </source>
</evidence>
<dbReference type="AlphaFoldDB" id="F4R6J4"/>
<proteinExistence type="predicted"/>
<organism evidence="3">
    <name type="scientific">Melampsora larici-populina (strain 98AG31 / pathotype 3-4-7)</name>
    <name type="common">Poplar leaf rust fungus</name>
    <dbReference type="NCBI Taxonomy" id="747676"/>
    <lineage>
        <taxon>Eukaryota</taxon>
        <taxon>Fungi</taxon>
        <taxon>Dikarya</taxon>
        <taxon>Basidiomycota</taxon>
        <taxon>Pucciniomycotina</taxon>
        <taxon>Pucciniomycetes</taxon>
        <taxon>Pucciniales</taxon>
        <taxon>Melampsoraceae</taxon>
        <taxon>Melampsora</taxon>
    </lineage>
</organism>
<dbReference type="RefSeq" id="XP_007404267.1">
    <property type="nucleotide sequence ID" value="XM_007404205.1"/>
</dbReference>
<gene>
    <name evidence="2" type="ORF">MELLADRAFT_101655</name>
</gene>
<dbReference type="VEuPathDB" id="FungiDB:MELLADRAFT_101655"/>
<evidence type="ECO:0000313" key="3">
    <source>
        <dbReference type="Proteomes" id="UP000001072"/>
    </source>
</evidence>
<name>F4R6J4_MELLP</name>
<dbReference type="KEGG" id="mlr:MELLADRAFT_101655"/>
<evidence type="ECO:0000256" key="1">
    <source>
        <dbReference type="SAM" id="MobiDB-lite"/>
    </source>
</evidence>
<protein>
    <submittedName>
        <fullName evidence="2">Uncharacterized protein</fullName>
    </submittedName>
</protein>
<dbReference type="InParanoid" id="F4R6J4"/>